<dbReference type="NCBIfam" id="TIGR03647">
    <property type="entry name" value="Na_symport_sm"/>
    <property type="match status" value="1"/>
</dbReference>
<sequence>MKRDLLRYRRSSILLIVGLLSVWAVASYGFGILLAGALDGIRLWGFPLGYWFATQGSVIIFVVLAFAYCFIMGKLDRLSDLQE</sequence>
<keyword evidence="1" id="KW-0472">Membrane</keyword>
<keyword evidence="1" id="KW-1133">Transmembrane helix</keyword>
<accession>A0A9D6Z5W4</accession>
<keyword evidence="1" id="KW-0812">Transmembrane</keyword>
<dbReference type="InterPro" id="IPR019886">
    <property type="entry name" value="Na_symporter_ssu"/>
</dbReference>
<dbReference type="Proteomes" id="UP000807825">
    <property type="component" value="Unassembled WGS sequence"/>
</dbReference>
<organism evidence="3 4">
    <name type="scientific">Desulfomonile tiedjei</name>
    <dbReference type="NCBI Taxonomy" id="2358"/>
    <lineage>
        <taxon>Bacteria</taxon>
        <taxon>Pseudomonadati</taxon>
        <taxon>Thermodesulfobacteriota</taxon>
        <taxon>Desulfomonilia</taxon>
        <taxon>Desulfomonilales</taxon>
        <taxon>Desulfomonilaceae</taxon>
        <taxon>Desulfomonile</taxon>
    </lineage>
</organism>
<evidence type="ECO:0000256" key="1">
    <source>
        <dbReference type="SAM" id="Phobius"/>
    </source>
</evidence>
<gene>
    <name evidence="3" type="ORF">HY912_08680</name>
</gene>
<proteinExistence type="predicted"/>
<name>A0A9D6Z5W4_9BACT</name>
<evidence type="ECO:0000313" key="3">
    <source>
        <dbReference type="EMBL" id="MBI5249556.1"/>
    </source>
</evidence>
<protein>
    <submittedName>
        <fullName evidence="3">DUF4212 domain-containing protein</fullName>
    </submittedName>
</protein>
<evidence type="ECO:0000313" key="4">
    <source>
        <dbReference type="Proteomes" id="UP000807825"/>
    </source>
</evidence>
<comment type="caution">
    <text evidence="3">The sequence shown here is derived from an EMBL/GenBank/DDBJ whole genome shotgun (WGS) entry which is preliminary data.</text>
</comment>
<evidence type="ECO:0000259" key="2">
    <source>
        <dbReference type="Pfam" id="PF13937"/>
    </source>
</evidence>
<feature type="domain" description="Sodium symporter small subunit" evidence="2">
    <location>
        <begin position="7"/>
        <end position="77"/>
    </location>
</feature>
<dbReference type="AlphaFoldDB" id="A0A9D6Z5W4"/>
<reference evidence="3" key="1">
    <citation type="submission" date="2020-07" db="EMBL/GenBank/DDBJ databases">
        <title>Huge and variable diversity of episymbiotic CPR bacteria and DPANN archaea in groundwater ecosystems.</title>
        <authorList>
            <person name="He C.Y."/>
            <person name="Keren R."/>
            <person name="Whittaker M."/>
            <person name="Farag I.F."/>
            <person name="Doudna J."/>
            <person name="Cate J.H.D."/>
            <person name="Banfield J.F."/>
        </authorList>
    </citation>
    <scope>NUCLEOTIDE SEQUENCE</scope>
    <source>
        <strain evidence="3">NC_groundwater_1664_Pr3_B-0.1um_52_9</strain>
    </source>
</reference>
<feature type="transmembrane region" description="Helical" evidence="1">
    <location>
        <begin position="50"/>
        <end position="71"/>
    </location>
</feature>
<dbReference type="Pfam" id="PF13937">
    <property type="entry name" value="DUF4212"/>
    <property type="match status" value="1"/>
</dbReference>
<feature type="transmembrane region" description="Helical" evidence="1">
    <location>
        <begin position="12"/>
        <end position="38"/>
    </location>
</feature>
<dbReference type="EMBL" id="JACRDE010000232">
    <property type="protein sequence ID" value="MBI5249556.1"/>
    <property type="molecule type" value="Genomic_DNA"/>
</dbReference>